<accession>A0ABP9GQS0</accession>
<evidence type="ECO:0000256" key="3">
    <source>
        <dbReference type="ARBA" id="ARBA00022729"/>
    </source>
</evidence>
<evidence type="ECO:0000256" key="2">
    <source>
        <dbReference type="ARBA" id="ARBA00022525"/>
    </source>
</evidence>
<keyword evidence="10" id="KW-1185">Reference proteome</keyword>
<evidence type="ECO:0000313" key="10">
    <source>
        <dbReference type="Proteomes" id="UP001500466"/>
    </source>
</evidence>
<protein>
    <recommendedName>
        <fullName evidence="8">Gram-positive cocci surface proteins LPxTG domain-containing protein</fullName>
    </recommendedName>
</protein>
<evidence type="ECO:0000256" key="7">
    <source>
        <dbReference type="SAM" id="SignalP"/>
    </source>
</evidence>
<name>A0ABP9GQS0_9ACTN</name>
<dbReference type="Gene3D" id="1.10.150.480">
    <property type="match status" value="1"/>
</dbReference>
<keyword evidence="6" id="KW-0812">Transmembrane</keyword>
<evidence type="ECO:0000256" key="5">
    <source>
        <dbReference type="SAM" id="MobiDB-lite"/>
    </source>
</evidence>
<dbReference type="Proteomes" id="UP001500466">
    <property type="component" value="Unassembled WGS sequence"/>
</dbReference>
<dbReference type="Pfam" id="PF08341">
    <property type="entry name" value="TED"/>
    <property type="match status" value="1"/>
</dbReference>
<evidence type="ECO:0000256" key="1">
    <source>
        <dbReference type="ARBA" id="ARBA00022512"/>
    </source>
</evidence>
<feature type="region of interest" description="Disordered" evidence="5">
    <location>
        <begin position="187"/>
        <end position="213"/>
    </location>
</feature>
<dbReference type="EMBL" id="BAABHS010000002">
    <property type="protein sequence ID" value="GAA4948999.1"/>
    <property type="molecule type" value="Genomic_DNA"/>
</dbReference>
<dbReference type="InterPro" id="IPR019931">
    <property type="entry name" value="LPXTG_anchor"/>
</dbReference>
<feature type="compositionally biased region" description="Low complexity" evidence="5">
    <location>
        <begin position="411"/>
        <end position="491"/>
    </location>
</feature>
<dbReference type="PROSITE" id="PS50847">
    <property type="entry name" value="GRAM_POS_ANCHORING"/>
    <property type="match status" value="1"/>
</dbReference>
<dbReference type="NCBIfam" id="TIGR01167">
    <property type="entry name" value="LPXTG_anchor"/>
    <property type="match status" value="1"/>
</dbReference>
<feature type="signal peptide" evidence="7">
    <location>
        <begin position="1"/>
        <end position="34"/>
    </location>
</feature>
<feature type="domain" description="Gram-positive cocci surface proteins LPxTG" evidence="8">
    <location>
        <begin position="522"/>
        <end position="561"/>
    </location>
</feature>
<proteinExistence type="predicted"/>
<keyword evidence="3 7" id="KW-0732">Signal</keyword>
<comment type="caution">
    <text evidence="9">The sequence shown here is derived from an EMBL/GenBank/DDBJ whole genome shotgun (WGS) entry which is preliminary data.</text>
</comment>
<dbReference type="RefSeq" id="WP_345673694.1">
    <property type="nucleotide sequence ID" value="NZ_BAABHS010000002.1"/>
</dbReference>
<dbReference type="InterPro" id="IPR013552">
    <property type="entry name" value="Thioester_dom"/>
</dbReference>
<evidence type="ECO:0000313" key="9">
    <source>
        <dbReference type="EMBL" id="GAA4948999.1"/>
    </source>
</evidence>
<dbReference type="InterPro" id="IPR008475">
    <property type="entry name" value="PLipase_C_C"/>
</dbReference>
<reference evidence="10" key="1">
    <citation type="journal article" date="2019" name="Int. J. Syst. Evol. Microbiol.">
        <title>The Global Catalogue of Microorganisms (GCM) 10K type strain sequencing project: providing services to taxonomists for standard genome sequencing and annotation.</title>
        <authorList>
            <consortium name="The Broad Institute Genomics Platform"/>
            <consortium name="The Broad Institute Genome Sequencing Center for Infectious Disease"/>
            <person name="Wu L."/>
            <person name="Ma J."/>
        </authorList>
    </citation>
    <scope>NUCLEOTIDE SEQUENCE [LARGE SCALE GENOMIC DNA]</scope>
    <source>
        <strain evidence="10">JCM 17986</strain>
    </source>
</reference>
<dbReference type="InterPro" id="IPR023849">
    <property type="entry name" value="TQXA_dom"/>
</dbReference>
<keyword evidence="2" id="KW-0964">Secreted</keyword>
<feature type="chain" id="PRO_5046066075" description="Gram-positive cocci surface proteins LPxTG domain-containing protein" evidence="7">
    <location>
        <begin position="35"/>
        <end position="561"/>
    </location>
</feature>
<keyword evidence="6" id="KW-1133">Transmembrane helix</keyword>
<evidence type="ECO:0000256" key="4">
    <source>
        <dbReference type="ARBA" id="ARBA00023088"/>
    </source>
</evidence>
<keyword evidence="1" id="KW-0134">Cell wall</keyword>
<keyword evidence="6" id="KW-0472">Membrane</keyword>
<feature type="compositionally biased region" description="Polar residues" evidence="5">
    <location>
        <begin position="516"/>
        <end position="528"/>
    </location>
</feature>
<evidence type="ECO:0000259" key="8">
    <source>
        <dbReference type="PROSITE" id="PS50847"/>
    </source>
</evidence>
<dbReference type="NCBIfam" id="TIGR03934">
    <property type="entry name" value="TQXA_dom"/>
    <property type="match status" value="1"/>
</dbReference>
<gene>
    <name evidence="9" type="ORF">GCM10023205_06560</name>
</gene>
<sequence length="561" mass="57030">MFRTIRGISRAGSACAATGLAAVAVIGMSPAAYADQGGLRFQGAVKDTKGDVTLKGRGTFSTELMVLSTGGPQSPELLVYCIDLETKLQRNADYREGTWAESWLKDTAKVAKINWVLNHSYPKVKDLDALAKSAGFKPNKGLSAQEAVEATQAAIWHYANGADLSDWWNDDDVVELYDYLTGKANSGDANEPGASLSLTPSTVSGKDGDTPGVGPVTVKTTGTEPVAVKLDGKPADGVQLVDKSGKPVDSAADGTELYVKVPKSQKPGEAKISATTKAGVNIGRVFLGDSRKQTQTLIAAGSQPFSTSASATVKWTHQAVPVPSAAFKEDCVEGGVAVTLKNTGDGPADFSVNGKKVTVPGDSEKREFVKVAEDTAYSVKVTGPGGFSETFANTLDCVETPTEPTTPPTTAPATTAPATTAPATTAPATTAPPTEAPTTKAPETSEPPTTAPATTSAPATSAPATSAPATSAAPATTSSAPSAPATEASPSGSKPPATPIVDGGTSPEIEVPWLPVSNSQDLAETGGNDSNTALIAGAAGALLLAGGGAVVLSRRRGRHQS</sequence>
<dbReference type="Pfam" id="PF05506">
    <property type="entry name" value="PLipase_C_C"/>
    <property type="match status" value="1"/>
</dbReference>
<evidence type="ECO:0000256" key="6">
    <source>
        <dbReference type="SAM" id="Phobius"/>
    </source>
</evidence>
<keyword evidence="4" id="KW-0572">Peptidoglycan-anchor</keyword>
<dbReference type="NCBIfam" id="NF041528">
    <property type="entry name" value="strep_LAETG"/>
    <property type="match status" value="1"/>
</dbReference>
<feature type="transmembrane region" description="Helical" evidence="6">
    <location>
        <begin position="533"/>
        <end position="552"/>
    </location>
</feature>
<organism evidence="9 10">
    <name type="scientific">Yinghuangia aomiensis</name>
    <dbReference type="NCBI Taxonomy" id="676205"/>
    <lineage>
        <taxon>Bacteria</taxon>
        <taxon>Bacillati</taxon>
        <taxon>Actinomycetota</taxon>
        <taxon>Actinomycetes</taxon>
        <taxon>Kitasatosporales</taxon>
        <taxon>Streptomycetaceae</taxon>
        <taxon>Yinghuangia</taxon>
    </lineage>
</organism>
<feature type="region of interest" description="Disordered" evidence="5">
    <location>
        <begin position="398"/>
        <end position="528"/>
    </location>
</feature>